<accession>A0A8S5MWV8</accession>
<name>A0A8S5MWV8_9CAUD</name>
<protein>
    <submittedName>
        <fullName evidence="1">Uncharacterized protein</fullName>
    </submittedName>
</protein>
<dbReference type="EMBL" id="BK015006">
    <property type="protein sequence ID" value="DAD86656.1"/>
    <property type="molecule type" value="Genomic_DNA"/>
</dbReference>
<evidence type="ECO:0000313" key="1">
    <source>
        <dbReference type="EMBL" id="DAD86656.1"/>
    </source>
</evidence>
<reference evidence="1" key="1">
    <citation type="journal article" date="2021" name="Proc. Natl. Acad. Sci. U.S.A.">
        <title>A Catalog of Tens of Thousands of Viruses from Human Metagenomes Reveals Hidden Associations with Chronic Diseases.</title>
        <authorList>
            <person name="Tisza M.J."/>
            <person name="Buck C.B."/>
        </authorList>
    </citation>
    <scope>NUCLEOTIDE SEQUENCE</scope>
    <source>
        <strain evidence="1">Ct3wi9</strain>
    </source>
</reference>
<proteinExistence type="predicted"/>
<sequence length="37" mass="4193">MTTISKIIDIYHLLKIVYLMTPLVPSSACKINLSSVW</sequence>
<organism evidence="1">
    <name type="scientific">Myoviridae sp. ct3wi9</name>
    <dbReference type="NCBI Taxonomy" id="2826610"/>
    <lineage>
        <taxon>Viruses</taxon>
        <taxon>Duplodnaviria</taxon>
        <taxon>Heunggongvirae</taxon>
        <taxon>Uroviricota</taxon>
        <taxon>Caudoviricetes</taxon>
    </lineage>
</organism>